<protein>
    <submittedName>
        <fullName evidence="2">Uncharacterized protein</fullName>
    </submittedName>
</protein>
<evidence type="ECO:0000313" key="3">
    <source>
        <dbReference type="Proteomes" id="UP001472677"/>
    </source>
</evidence>
<comment type="caution">
    <text evidence="2">The sequence shown here is derived from an EMBL/GenBank/DDBJ whole genome shotgun (WGS) entry which is preliminary data.</text>
</comment>
<organism evidence="2 3">
    <name type="scientific">Hibiscus sabdariffa</name>
    <name type="common">roselle</name>
    <dbReference type="NCBI Taxonomy" id="183260"/>
    <lineage>
        <taxon>Eukaryota</taxon>
        <taxon>Viridiplantae</taxon>
        <taxon>Streptophyta</taxon>
        <taxon>Embryophyta</taxon>
        <taxon>Tracheophyta</taxon>
        <taxon>Spermatophyta</taxon>
        <taxon>Magnoliopsida</taxon>
        <taxon>eudicotyledons</taxon>
        <taxon>Gunneridae</taxon>
        <taxon>Pentapetalae</taxon>
        <taxon>rosids</taxon>
        <taxon>malvids</taxon>
        <taxon>Malvales</taxon>
        <taxon>Malvaceae</taxon>
        <taxon>Malvoideae</taxon>
        <taxon>Hibiscus</taxon>
    </lineage>
</organism>
<name>A0ABR2GDX3_9ROSI</name>
<feature type="region of interest" description="Disordered" evidence="1">
    <location>
        <begin position="1"/>
        <end position="42"/>
    </location>
</feature>
<proteinExistence type="predicted"/>
<feature type="compositionally biased region" description="Polar residues" evidence="1">
    <location>
        <begin position="22"/>
        <end position="42"/>
    </location>
</feature>
<evidence type="ECO:0000313" key="2">
    <source>
        <dbReference type="EMBL" id="KAK8601107.1"/>
    </source>
</evidence>
<reference evidence="2 3" key="1">
    <citation type="journal article" date="2024" name="G3 (Bethesda)">
        <title>Genome assembly of Hibiscus sabdariffa L. provides insights into metabolisms of medicinal natural products.</title>
        <authorList>
            <person name="Kim T."/>
        </authorList>
    </citation>
    <scope>NUCLEOTIDE SEQUENCE [LARGE SCALE GENOMIC DNA]</scope>
    <source>
        <strain evidence="2">TK-2024</strain>
        <tissue evidence="2">Old leaves</tissue>
    </source>
</reference>
<feature type="compositionally biased region" description="Polar residues" evidence="1">
    <location>
        <begin position="1"/>
        <end position="14"/>
    </location>
</feature>
<sequence>MNASSPSRQQNTQVPPGFQANMPWQSEVKGNTSTSHNNSLEATMQEFISSTKTLLHDHSNAIKNQGNLLQTQEALLQSHGSSLRALENQVGQIAQALQVRPQGGLPSDTEVTKRNGKEQCSALTLRGGTTINKNAKFGGEEILKYPHPHPRKNQNCKTRHTKRKKKMRF</sequence>
<keyword evidence="3" id="KW-1185">Reference proteome</keyword>
<accession>A0ABR2GDX3</accession>
<dbReference type="Proteomes" id="UP001472677">
    <property type="component" value="Unassembled WGS sequence"/>
</dbReference>
<dbReference type="EMBL" id="JBBPBM010000001">
    <property type="protein sequence ID" value="KAK8601107.1"/>
    <property type="molecule type" value="Genomic_DNA"/>
</dbReference>
<gene>
    <name evidence="2" type="ORF">V6N12_050949</name>
</gene>
<evidence type="ECO:0000256" key="1">
    <source>
        <dbReference type="SAM" id="MobiDB-lite"/>
    </source>
</evidence>
<feature type="region of interest" description="Disordered" evidence="1">
    <location>
        <begin position="147"/>
        <end position="169"/>
    </location>
</feature>